<evidence type="ECO:0000313" key="6">
    <source>
        <dbReference type="Proteomes" id="UP000315496"/>
    </source>
</evidence>
<feature type="signal peptide" evidence="3">
    <location>
        <begin position="1"/>
        <end position="20"/>
    </location>
</feature>
<organism evidence="5 6">
    <name type="scientific">Giardia muris</name>
    <dbReference type="NCBI Taxonomy" id="5742"/>
    <lineage>
        <taxon>Eukaryota</taxon>
        <taxon>Metamonada</taxon>
        <taxon>Diplomonadida</taxon>
        <taxon>Hexamitidae</taxon>
        <taxon>Giardiinae</taxon>
        <taxon>Giardia</taxon>
    </lineage>
</organism>
<feature type="domain" description="EGF-like" evidence="4">
    <location>
        <begin position="137"/>
        <end position="168"/>
    </location>
</feature>
<proteinExistence type="predicted"/>
<evidence type="ECO:0000256" key="1">
    <source>
        <dbReference type="SAM" id="MobiDB-lite"/>
    </source>
</evidence>
<feature type="domain" description="EGF-like" evidence="4">
    <location>
        <begin position="555"/>
        <end position="586"/>
    </location>
</feature>
<dbReference type="OrthoDB" id="300641at2759"/>
<name>A0A4Z1SMY8_GIAMU</name>
<comment type="caution">
    <text evidence="5">The sequence shown here is derived from an EMBL/GenBank/DDBJ whole genome shotgun (WGS) entry which is preliminary data.</text>
</comment>
<dbReference type="InterPro" id="IPR006212">
    <property type="entry name" value="Furin_repeat"/>
</dbReference>
<reference evidence="5 6" key="1">
    <citation type="submission" date="2019-05" db="EMBL/GenBank/DDBJ databases">
        <title>The compact genome of Giardia muris reveals important steps in the evolution of intestinal protozoan parasites.</title>
        <authorList>
            <person name="Xu F."/>
            <person name="Jimenez-Gonzalez A."/>
            <person name="Einarsson E."/>
            <person name="Astvaldsson A."/>
            <person name="Peirasmaki D."/>
            <person name="Eckmann L."/>
            <person name="Andersson J.O."/>
            <person name="Svard S.G."/>
            <person name="Jerlstrom-Hultqvist J."/>
        </authorList>
    </citation>
    <scope>NUCLEOTIDE SEQUENCE [LARGE SCALE GENOMIC DNA]</scope>
    <source>
        <strain evidence="5 6">Roberts-Thomson</strain>
    </source>
</reference>
<dbReference type="InterPro" id="IPR005127">
    <property type="entry name" value="Giardia_VSP"/>
</dbReference>
<feature type="chain" id="PRO_5021255626" evidence="3">
    <location>
        <begin position="21"/>
        <end position="711"/>
    </location>
</feature>
<dbReference type="VEuPathDB" id="GiardiaDB:GMRT_15077"/>
<keyword evidence="3" id="KW-0732">Signal</keyword>
<protein>
    <submittedName>
        <fullName evidence="5">High cysteine membrane protein</fullName>
    </submittedName>
</protein>
<dbReference type="EMBL" id="VDLU01000004">
    <property type="protein sequence ID" value="TNJ26950.1"/>
    <property type="molecule type" value="Genomic_DNA"/>
</dbReference>
<dbReference type="SMART" id="SM00181">
    <property type="entry name" value="EGF"/>
    <property type="match status" value="4"/>
</dbReference>
<feature type="region of interest" description="Disordered" evidence="1">
    <location>
        <begin position="80"/>
        <end position="111"/>
    </location>
</feature>
<dbReference type="PANTHER" id="PTHR23275">
    <property type="entry name" value="CABRIOLET.-RELATED"/>
    <property type="match status" value="1"/>
</dbReference>
<keyword evidence="6" id="KW-1185">Reference proteome</keyword>
<evidence type="ECO:0000256" key="3">
    <source>
        <dbReference type="SAM" id="SignalP"/>
    </source>
</evidence>
<accession>A0A4Z1SMY8</accession>
<feature type="compositionally biased region" description="Polar residues" evidence="1">
    <location>
        <begin position="97"/>
        <end position="111"/>
    </location>
</feature>
<keyword evidence="2" id="KW-1133">Transmembrane helix</keyword>
<feature type="domain" description="EGF-like" evidence="4">
    <location>
        <begin position="258"/>
        <end position="313"/>
    </location>
</feature>
<dbReference type="Pfam" id="PF03302">
    <property type="entry name" value="VSP"/>
    <property type="match status" value="1"/>
</dbReference>
<feature type="transmembrane region" description="Helical" evidence="2">
    <location>
        <begin position="631"/>
        <end position="655"/>
    </location>
</feature>
<dbReference type="InterPro" id="IPR000742">
    <property type="entry name" value="EGF"/>
</dbReference>
<gene>
    <name evidence="5" type="ORF">GMRT_15077</name>
</gene>
<evidence type="ECO:0000313" key="5">
    <source>
        <dbReference type="EMBL" id="TNJ26950.1"/>
    </source>
</evidence>
<sequence length="711" mass="74818">MLLAFLFAIVISHSLPRTSGLVLNGSSLLDVLPHKCLTLVGTVVDSSGFCVCNTSAGYTLSTDGSTCLLGGVPHDSVAKQIDPPTMDNIRDDPHTRNGGSTIPNCEQTDTDSVSGATICTKCSSGFGPTADKKSCTECQSNCLECTSDGVCTSCNTGFYISPTGKTCLQSCGIYAVITAANACVCTSGKATDEGCVPAYCGTDLDCLSGQFCNASHICDSCDTKCLSCAGTSSNCTSCASRHYLSEGACNTGCQTTSDCPSGYYCHNGGPRGLCIPTVECPTPLEHCTKCKESNHCALCDTSFALVESTATCSPCNSITGCTKCIHDGVALRCTSCTEYLTPTKASVGPRECPRGYYADETTCTCQRCSAAIEGCQGCELAFGNPVCYDCGPGMLFESGTKCGQKACSIAHCDRCYLWAGATELCFICAPGYMLTDAGECVAEDTDTRCNTKGLSLGGTRYCTVCETGYVPVDGICKVTTTSRDVSSCEVQGDGFCTKCQDGHLLLEGGCYNVSRMPGNAICGALDEKNECENSSFISSFYGFDGMFIKDSKVASCPNFCASCTQEGRCDTCQFGYALSKDKASCLSCNVTNIKDCADCICHNGGMELSCTALKSHIPGLSAGSSLAPWKIALIVIAVLLVIGALVGVLCWYFICHRRSKKNDLMFSENASRDSRLSFGRSVLGISGQFTWTNLSPMSVELDKSLKSDIFS</sequence>
<dbReference type="InterPro" id="IPR009030">
    <property type="entry name" value="Growth_fac_rcpt_cys_sf"/>
</dbReference>
<dbReference type="Gene3D" id="2.10.220.10">
    <property type="entry name" value="Hormone Receptor, Insulin-like Growth Factor Receptor 1, Chain A, domain 2"/>
    <property type="match status" value="2"/>
</dbReference>
<feature type="domain" description="EGF-like" evidence="4">
    <location>
        <begin position="406"/>
        <end position="441"/>
    </location>
</feature>
<dbReference type="AlphaFoldDB" id="A0A4Z1SMY8"/>
<keyword evidence="2" id="KW-0472">Membrane</keyword>
<dbReference type="PANTHER" id="PTHR23275:SF100">
    <property type="entry name" value="EGF-LIKE DOMAIN-CONTAINING PROTEIN"/>
    <property type="match status" value="1"/>
</dbReference>
<evidence type="ECO:0000256" key="2">
    <source>
        <dbReference type="SAM" id="Phobius"/>
    </source>
</evidence>
<dbReference type="SUPFAM" id="SSF57184">
    <property type="entry name" value="Growth factor receptor domain"/>
    <property type="match status" value="3"/>
</dbReference>
<dbReference type="Proteomes" id="UP000315496">
    <property type="component" value="Chromosome 4"/>
</dbReference>
<evidence type="ECO:0000259" key="4">
    <source>
        <dbReference type="SMART" id="SM00181"/>
    </source>
</evidence>
<dbReference type="SMART" id="SM00261">
    <property type="entry name" value="FU"/>
    <property type="match status" value="5"/>
</dbReference>
<dbReference type="InterPro" id="IPR052798">
    <property type="entry name" value="Giardia_VSA"/>
</dbReference>
<keyword evidence="2" id="KW-0812">Transmembrane</keyword>